<dbReference type="InterPro" id="IPR056508">
    <property type="entry name" value="HPAT-like"/>
</dbReference>
<dbReference type="PANTHER" id="PTHR31485:SF4">
    <property type="entry name" value="HYDROXYPROLINE O-ARABINOSYLTRANSFERASE RDN1"/>
    <property type="match status" value="1"/>
</dbReference>
<evidence type="ECO:0000259" key="7">
    <source>
        <dbReference type="Pfam" id="PF23452"/>
    </source>
</evidence>
<name>A0A7S0RMB9_9CHLO</name>
<evidence type="ECO:0000256" key="2">
    <source>
        <dbReference type="ARBA" id="ARBA00022676"/>
    </source>
</evidence>
<evidence type="ECO:0000256" key="5">
    <source>
        <dbReference type="ARBA" id="ARBA00022989"/>
    </source>
</evidence>
<keyword evidence="6" id="KW-0472">Membrane</keyword>
<dbReference type="GO" id="GO:0016020">
    <property type="term" value="C:membrane"/>
    <property type="evidence" value="ECO:0007669"/>
    <property type="project" value="UniProtKB-SubCell"/>
</dbReference>
<keyword evidence="4" id="KW-0812">Transmembrane</keyword>
<comment type="subcellular location">
    <subcellularLocation>
        <location evidence="1">Membrane</location>
        <topology evidence="1">Single-pass membrane protein</topology>
    </subcellularLocation>
</comment>
<evidence type="ECO:0000256" key="1">
    <source>
        <dbReference type="ARBA" id="ARBA00004167"/>
    </source>
</evidence>
<evidence type="ECO:0000256" key="4">
    <source>
        <dbReference type="ARBA" id="ARBA00022692"/>
    </source>
</evidence>
<proteinExistence type="predicted"/>
<dbReference type="Pfam" id="PF23452">
    <property type="entry name" value="HPAT"/>
    <property type="match status" value="1"/>
</dbReference>
<evidence type="ECO:0000256" key="6">
    <source>
        <dbReference type="ARBA" id="ARBA00023136"/>
    </source>
</evidence>
<keyword evidence="5" id="KW-1133">Transmembrane helix</keyword>
<dbReference type="PANTHER" id="PTHR31485">
    <property type="entry name" value="PEPTIDYL SERINE ALPHA-GALACTOSYLTRANSFERASE"/>
    <property type="match status" value="1"/>
</dbReference>
<keyword evidence="3" id="KW-0808">Transferase</keyword>
<dbReference type="AlphaFoldDB" id="A0A7S0RMB9"/>
<dbReference type="EMBL" id="HBFA01031243">
    <property type="protein sequence ID" value="CAD8681983.1"/>
    <property type="molecule type" value="Transcribed_RNA"/>
</dbReference>
<reference evidence="8" key="1">
    <citation type="submission" date="2021-01" db="EMBL/GenBank/DDBJ databases">
        <authorList>
            <person name="Corre E."/>
            <person name="Pelletier E."/>
            <person name="Niang G."/>
            <person name="Scheremetjew M."/>
            <person name="Finn R."/>
            <person name="Kale V."/>
            <person name="Holt S."/>
            <person name="Cochrane G."/>
            <person name="Meng A."/>
            <person name="Brown T."/>
            <person name="Cohen L."/>
        </authorList>
    </citation>
    <scope>NUCLEOTIDE SEQUENCE</scope>
    <source>
        <strain evidence="8">CCMP722</strain>
    </source>
</reference>
<dbReference type="InterPro" id="IPR044845">
    <property type="entry name" value="HPAT/SRGT1-like"/>
</dbReference>
<organism evidence="8">
    <name type="scientific">Pyramimonas obovata</name>
    <dbReference type="NCBI Taxonomy" id="1411642"/>
    <lineage>
        <taxon>Eukaryota</taxon>
        <taxon>Viridiplantae</taxon>
        <taxon>Chlorophyta</taxon>
        <taxon>Pyramimonadophyceae</taxon>
        <taxon>Pyramimonadales</taxon>
        <taxon>Pyramimonadaceae</taxon>
        <taxon>Pyramimonas</taxon>
        <taxon>Pyramimonas incertae sedis</taxon>
    </lineage>
</organism>
<accession>A0A7S0RMB9</accession>
<protein>
    <recommendedName>
        <fullName evidence="7">Hydroxyproline O-arabinosyltransferase-like domain-containing protein</fullName>
    </recommendedName>
</protein>
<gene>
    <name evidence="8" type="ORF">POBO1169_LOCUS15707</name>
</gene>
<keyword evidence="2" id="KW-0328">Glycosyltransferase</keyword>
<evidence type="ECO:0000313" key="8">
    <source>
        <dbReference type="EMBL" id="CAD8681983.1"/>
    </source>
</evidence>
<evidence type="ECO:0000256" key="3">
    <source>
        <dbReference type="ARBA" id="ARBA00022679"/>
    </source>
</evidence>
<dbReference type="GO" id="GO:0016757">
    <property type="term" value="F:glycosyltransferase activity"/>
    <property type="evidence" value="ECO:0007669"/>
    <property type="project" value="UniProtKB-KW"/>
</dbReference>
<sequence length="160" mass="18082">MRMDPIGNSPVMLHKDDLAKVASTWHDMAVRMKTDPEADKAWGWVLEMWAYTAAAKVNDVYHDLVPKFQAQPPWDTTLDGFYILHYTYGNDFTDKGVFTPGKIGQWRFDKRSYMGRIPPCPLKLPPEGTSSSVRTLIEMINEACAVLPNWDTLGIGMSVS</sequence>
<feature type="domain" description="Hydroxyproline O-arabinosyltransferase-like" evidence="7">
    <location>
        <begin position="2"/>
        <end position="151"/>
    </location>
</feature>